<evidence type="ECO:0000313" key="2">
    <source>
        <dbReference type="EMBL" id="MDV5823225.1"/>
    </source>
</evidence>
<evidence type="ECO:0008006" key="4">
    <source>
        <dbReference type="Google" id="ProtNLM"/>
    </source>
</evidence>
<evidence type="ECO:0000256" key="1">
    <source>
        <dbReference type="SAM" id="MobiDB-lite"/>
    </source>
</evidence>
<feature type="region of interest" description="Disordered" evidence="1">
    <location>
        <begin position="201"/>
        <end position="229"/>
    </location>
</feature>
<dbReference type="RefSeq" id="WP_317516244.1">
    <property type="nucleotide sequence ID" value="NZ_JAPTHD010000002.1"/>
</dbReference>
<comment type="caution">
    <text evidence="2">The sequence shown here is derived from an EMBL/GenBank/DDBJ whole genome shotgun (WGS) entry which is preliminary data.</text>
</comment>
<protein>
    <recommendedName>
        <fullName evidence="4">PAS domain-containing protein</fullName>
    </recommendedName>
</protein>
<feature type="region of interest" description="Disordered" evidence="1">
    <location>
        <begin position="1"/>
        <end position="32"/>
    </location>
</feature>
<organism evidence="2 3">
    <name type="scientific">Sphingobium naphthae</name>
    <dbReference type="NCBI Taxonomy" id="1886786"/>
    <lineage>
        <taxon>Bacteria</taxon>
        <taxon>Pseudomonadati</taxon>
        <taxon>Pseudomonadota</taxon>
        <taxon>Alphaproteobacteria</taxon>
        <taxon>Sphingomonadales</taxon>
        <taxon>Sphingomonadaceae</taxon>
        <taxon>Sphingobium</taxon>
    </lineage>
</organism>
<proteinExistence type="predicted"/>
<accession>A0ABU3ZUR0</accession>
<feature type="compositionally biased region" description="Acidic residues" evidence="1">
    <location>
        <begin position="11"/>
        <end position="23"/>
    </location>
</feature>
<keyword evidence="3" id="KW-1185">Reference proteome</keyword>
<sequence length="443" mass="47942">MDTLRGHDVANDQDDFDSGDDAAIETPPAVGSDERRMQVRAYNYWASLLGDRPLPSIEDLAPEQLEDFGPNSVLLDFSTGLENPAIVYLGSALRQECEIEGAIDYIDDVPARSLLSRLTDHYLQIIANAAPIGFEAEFINQRDAEILYRGILMPFSSDGDTIDFVFGVINWKEVVSSEMLQGLEQEVGDALRSAPAQRPATPIWADGPASDSMGQAATSGMRPYDDLSEDEEDDTLDLAGMECPAEDASLADWLALARDGAARVRVSEARSHAALYRAVSLCYDFALVARARPDDYAELLADYGIKAQARSPMTAIIKLVFGATYDKTRITEYATALDHALAAELGVGMLAEYLATYTGGLKAVVRDERAKRRAALPARPDRRQSARDTIRNAAALDPVSVSTDPDGLAVVVARREEDGSLSIIAALPEGSDLGQRVIVAAAR</sequence>
<name>A0ABU3ZUR0_9SPHN</name>
<feature type="compositionally biased region" description="Basic and acidic residues" evidence="1">
    <location>
        <begin position="1"/>
        <end position="10"/>
    </location>
</feature>
<gene>
    <name evidence="2" type="ORF">O0R41_06405</name>
</gene>
<dbReference type="EMBL" id="JAPTHD010000002">
    <property type="protein sequence ID" value="MDV5823225.1"/>
    <property type="molecule type" value="Genomic_DNA"/>
</dbReference>
<evidence type="ECO:0000313" key="3">
    <source>
        <dbReference type="Proteomes" id="UP001185984"/>
    </source>
</evidence>
<dbReference type="Proteomes" id="UP001185984">
    <property type="component" value="Unassembled WGS sequence"/>
</dbReference>
<reference evidence="3" key="1">
    <citation type="journal article" date="2022" name="J Environ Chem Eng">
        <title>Biodegradation of petroleum oil using a constructed nonpathogenic and heavy metal-tolerant bacterial consortium isolated from marine sponges.</title>
        <authorList>
            <person name="Dechsakulwatana C."/>
            <person name="Rungsihiranrut A."/>
            <person name="Muangchinda C."/>
            <person name="Ningthoujam R."/>
            <person name="Klankeo P."/>
            <person name="Pinyakong O."/>
        </authorList>
    </citation>
    <scope>NUCLEOTIDE SEQUENCE [LARGE SCALE GENOMIC DNA]</scope>
    <source>
        <strain evidence="3">MO2-4</strain>
    </source>
</reference>